<dbReference type="InParanoid" id="A0A554MUU1"/>
<protein>
    <submittedName>
        <fullName evidence="2">Uncharacterized protein</fullName>
    </submittedName>
</protein>
<keyword evidence="3" id="KW-1185">Reference proteome</keyword>
<name>A0A554MUU1_9EURY</name>
<evidence type="ECO:0000313" key="2">
    <source>
        <dbReference type="EMBL" id="TSD08560.1"/>
    </source>
</evidence>
<dbReference type="AlphaFoldDB" id="A0A554MUU1"/>
<evidence type="ECO:0000313" key="3">
    <source>
        <dbReference type="Proteomes" id="UP000319894"/>
    </source>
</evidence>
<feature type="compositionally biased region" description="Basic and acidic residues" evidence="1">
    <location>
        <begin position="176"/>
        <end position="202"/>
    </location>
</feature>
<accession>A0A554MUU1</accession>
<evidence type="ECO:0000256" key="1">
    <source>
        <dbReference type="SAM" id="MobiDB-lite"/>
    </source>
</evidence>
<reference evidence="2 3" key="1">
    <citation type="submission" date="2018-06" db="EMBL/GenBank/DDBJ databases">
        <title>Natronomonas sp. F16-60 a new haloarchaeon isolated from a solar saltern of Isla Cristina, Huelva, Spain.</title>
        <authorList>
            <person name="Duran-Viseras A."/>
            <person name="Sanchez-Porro C."/>
            <person name="Ventosa A."/>
        </authorList>
    </citation>
    <scope>NUCLEOTIDE SEQUENCE [LARGE SCALE GENOMIC DNA]</scope>
    <source>
        <strain evidence="2 3">F16-60</strain>
    </source>
</reference>
<dbReference type="EMBL" id="QMDX01000040">
    <property type="protein sequence ID" value="TSD08560.1"/>
    <property type="molecule type" value="Genomic_DNA"/>
</dbReference>
<dbReference type="InterPro" id="IPR036390">
    <property type="entry name" value="WH_DNA-bd_sf"/>
</dbReference>
<sequence>MYWIPAPDVTVNSSLIRDEMFRSGKDPGILRVMADYLNNDTEPVTSGEIAERVDDSQDIIYNRLSKLDERGWVESFKTGSTSKVWWLNKDKLEAESKVTTGTTSLSLSEALKDHLRDVAGMNERSGVKGVETLHGALLYILKNPYDEEQIVEGYEETLTDPVKVSDKTLEDMKALRDETGSRDYEEAIRKEANIEKRDRGEEPIDVTDLDE</sequence>
<proteinExistence type="predicted"/>
<dbReference type="Gene3D" id="1.10.10.10">
    <property type="entry name" value="Winged helix-like DNA-binding domain superfamily/Winged helix DNA-binding domain"/>
    <property type="match status" value="1"/>
</dbReference>
<dbReference type="SUPFAM" id="SSF46785">
    <property type="entry name" value="Winged helix' DNA-binding domain"/>
    <property type="match status" value="2"/>
</dbReference>
<dbReference type="InterPro" id="IPR036388">
    <property type="entry name" value="WH-like_DNA-bd_sf"/>
</dbReference>
<feature type="region of interest" description="Disordered" evidence="1">
    <location>
        <begin position="176"/>
        <end position="211"/>
    </location>
</feature>
<comment type="caution">
    <text evidence="2">The sequence shown here is derived from an EMBL/GenBank/DDBJ whole genome shotgun (WGS) entry which is preliminary data.</text>
</comment>
<organism evidence="2 3">
    <name type="scientific">Haloglomus irregulare</name>
    <dbReference type="NCBI Taxonomy" id="2234134"/>
    <lineage>
        <taxon>Archaea</taxon>
        <taxon>Methanobacteriati</taxon>
        <taxon>Methanobacteriota</taxon>
        <taxon>Stenosarchaea group</taxon>
        <taxon>Halobacteria</taxon>
        <taxon>Halobacteriales</taxon>
        <taxon>Natronomonadaceae</taxon>
        <taxon>Haloglomus</taxon>
    </lineage>
</organism>
<gene>
    <name evidence="2" type="ORF">DP107_19295</name>
</gene>
<dbReference type="Proteomes" id="UP000319894">
    <property type="component" value="Unassembled WGS sequence"/>
</dbReference>